<comment type="pathway">
    <text evidence="1">Cell wall biogenesis; cell wall polysaccharide biosynthesis.</text>
</comment>
<accession>A0A1X9LFH0</accession>
<dbReference type="KEGG" id="cphy:B5808_00820"/>
<keyword evidence="3" id="KW-0328">Glycosyltransferase</keyword>
<dbReference type="EMBL" id="CP020715">
    <property type="protein sequence ID" value="ARJ03935.1"/>
    <property type="molecule type" value="Genomic_DNA"/>
</dbReference>
<keyword evidence="4 6" id="KW-0808">Transferase</keyword>
<comment type="similarity">
    <text evidence="2">Belongs to the glycosyltransferase 2 family.</text>
</comment>
<gene>
    <name evidence="6" type="ORF">B5808_00820</name>
</gene>
<dbReference type="GO" id="GO:0016757">
    <property type="term" value="F:glycosyltransferase activity"/>
    <property type="evidence" value="ECO:0007669"/>
    <property type="project" value="UniProtKB-KW"/>
</dbReference>
<proteinExistence type="inferred from homology"/>
<dbReference type="PANTHER" id="PTHR43179:SF12">
    <property type="entry name" value="GALACTOFURANOSYLTRANSFERASE GLFT2"/>
    <property type="match status" value="1"/>
</dbReference>
<protein>
    <submittedName>
        <fullName evidence="6">Glycosyltransferase</fullName>
    </submittedName>
</protein>
<dbReference type="PANTHER" id="PTHR43179">
    <property type="entry name" value="RHAMNOSYLTRANSFERASE WBBL"/>
    <property type="match status" value="1"/>
</dbReference>
<evidence type="ECO:0000259" key="5">
    <source>
        <dbReference type="Pfam" id="PF02709"/>
    </source>
</evidence>
<sequence length="286" mass="30869">MTVSVITLASEARAEHVRRQQEHLRSLPVDRVIVWLDAEPPRADDVLATAGARLVHVPPGEHGLRLAAGRNAGARAAADASRAEAGAPELLVFLDADCIPGPDLLARYRAAATARPDALLAGPVTYLPPGAPVETPADLRRATAPHPARPVPADGELLDGDRYELFWSLSFAATRETWDSLGGFDEGYEGYGGEDTDFAFRAREAGVPLVWVGGAHAYHQHHPTTNPPVQHLGDILRNGRRFAERWGEWPMRGWLTAFAGLGLVEEDGDGYRRARPASAPDPASRI</sequence>
<evidence type="ECO:0000256" key="4">
    <source>
        <dbReference type="ARBA" id="ARBA00022679"/>
    </source>
</evidence>
<dbReference type="SUPFAM" id="SSF53448">
    <property type="entry name" value="Nucleotide-diphospho-sugar transferases"/>
    <property type="match status" value="1"/>
</dbReference>
<dbReference type="InterPro" id="IPR027791">
    <property type="entry name" value="Galactosyl_T_C"/>
</dbReference>
<evidence type="ECO:0000313" key="7">
    <source>
        <dbReference type="Proteomes" id="UP000192775"/>
    </source>
</evidence>
<evidence type="ECO:0000256" key="2">
    <source>
        <dbReference type="ARBA" id="ARBA00006739"/>
    </source>
</evidence>
<dbReference type="Gene3D" id="3.90.550.10">
    <property type="entry name" value="Spore Coat Polysaccharide Biosynthesis Protein SpsA, Chain A"/>
    <property type="match status" value="1"/>
</dbReference>
<dbReference type="STRING" id="1619308.B5808_00820"/>
<evidence type="ECO:0000256" key="1">
    <source>
        <dbReference type="ARBA" id="ARBA00004776"/>
    </source>
</evidence>
<feature type="domain" description="Galactosyltransferase C-terminal" evidence="5">
    <location>
        <begin position="162"/>
        <end position="220"/>
    </location>
</feature>
<dbReference type="Proteomes" id="UP000192775">
    <property type="component" value="Chromosome"/>
</dbReference>
<dbReference type="InterPro" id="IPR029044">
    <property type="entry name" value="Nucleotide-diphossugar_trans"/>
</dbReference>
<reference evidence="6 7" key="1">
    <citation type="submission" date="2017-04" db="EMBL/GenBank/DDBJ databases">
        <authorList>
            <person name="Afonso C.L."/>
            <person name="Miller P.J."/>
            <person name="Scott M.A."/>
            <person name="Spackman E."/>
            <person name="Goraichik I."/>
            <person name="Dimitrov K.M."/>
            <person name="Suarez D.L."/>
            <person name="Swayne D.E."/>
        </authorList>
    </citation>
    <scope>NUCLEOTIDE SEQUENCE [LARGE SCALE GENOMIC DNA]</scope>
    <source>
        <strain evidence="7">XA(T)</strain>
    </source>
</reference>
<dbReference type="AlphaFoldDB" id="A0A1X9LFH0"/>
<keyword evidence="7" id="KW-1185">Reference proteome</keyword>
<evidence type="ECO:0000313" key="6">
    <source>
        <dbReference type="EMBL" id="ARJ03935.1"/>
    </source>
</evidence>
<evidence type="ECO:0000256" key="3">
    <source>
        <dbReference type="ARBA" id="ARBA00022676"/>
    </source>
</evidence>
<name>A0A1X9LFH0_9MICO</name>
<organism evidence="6 7">
    <name type="scientific">Cnuibacter physcomitrellae</name>
    <dbReference type="NCBI Taxonomy" id="1619308"/>
    <lineage>
        <taxon>Bacteria</taxon>
        <taxon>Bacillati</taxon>
        <taxon>Actinomycetota</taxon>
        <taxon>Actinomycetes</taxon>
        <taxon>Micrococcales</taxon>
        <taxon>Microbacteriaceae</taxon>
        <taxon>Cnuibacter</taxon>
    </lineage>
</organism>
<dbReference type="Pfam" id="PF02709">
    <property type="entry name" value="Glyco_transf_7C"/>
    <property type="match status" value="1"/>
</dbReference>